<feature type="transmembrane region" description="Helical" evidence="9">
    <location>
        <begin position="263"/>
        <end position="282"/>
    </location>
</feature>
<feature type="transmembrane region" description="Helical" evidence="9">
    <location>
        <begin position="431"/>
        <end position="453"/>
    </location>
</feature>
<dbReference type="InterPro" id="IPR050297">
    <property type="entry name" value="LipidA_mod_glycosyltrf_83"/>
</dbReference>
<evidence type="ECO:0008006" key="12">
    <source>
        <dbReference type="Google" id="ProtNLM"/>
    </source>
</evidence>
<feature type="transmembrane region" description="Helical" evidence="9">
    <location>
        <begin position="162"/>
        <end position="179"/>
    </location>
</feature>
<organism evidence="10 11">
    <name type="scientific">Actinomycetospora endophytica</name>
    <dbReference type="NCBI Taxonomy" id="2291215"/>
    <lineage>
        <taxon>Bacteria</taxon>
        <taxon>Bacillati</taxon>
        <taxon>Actinomycetota</taxon>
        <taxon>Actinomycetes</taxon>
        <taxon>Pseudonocardiales</taxon>
        <taxon>Pseudonocardiaceae</taxon>
        <taxon>Actinomycetospora</taxon>
    </lineage>
</organism>
<dbReference type="Proteomes" id="UP001199469">
    <property type="component" value="Unassembled WGS sequence"/>
</dbReference>
<evidence type="ECO:0000313" key="11">
    <source>
        <dbReference type="Proteomes" id="UP001199469"/>
    </source>
</evidence>
<keyword evidence="3" id="KW-0328">Glycosyltransferase</keyword>
<keyword evidence="6 9" id="KW-1133">Transmembrane helix</keyword>
<evidence type="ECO:0000256" key="8">
    <source>
        <dbReference type="SAM" id="MobiDB-lite"/>
    </source>
</evidence>
<feature type="transmembrane region" description="Helical" evidence="9">
    <location>
        <begin position="224"/>
        <end position="242"/>
    </location>
</feature>
<evidence type="ECO:0000256" key="2">
    <source>
        <dbReference type="ARBA" id="ARBA00022475"/>
    </source>
</evidence>
<feature type="transmembrane region" description="Helical" evidence="9">
    <location>
        <begin position="105"/>
        <end position="124"/>
    </location>
</feature>
<feature type="compositionally biased region" description="Low complexity" evidence="8">
    <location>
        <begin position="706"/>
        <end position="727"/>
    </location>
</feature>
<evidence type="ECO:0000256" key="6">
    <source>
        <dbReference type="ARBA" id="ARBA00022989"/>
    </source>
</evidence>
<feature type="transmembrane region" description="Helical" evidence="9">
    <location>
        <begin position="131"/>
        <end position="156"/>
    </location>
</feature>
<feature type="region of interest" description="Disordered" evidence="8">
    <location>
        <begin position="1"/>
        <end position="27"/>
    </location>
</feature>
<sequence length="800" mass="83669">MRAGPGGSVAEQESVEPRGGDAEPVDASPWRSRWQERLRPRGRLDPVVGLVALLSLLCSAAFVAVSLAYNDGRLIAPLDDVYIHLQYAREIGAGNWFAYNPGDPVSTGASSLLYVVVMGGVAALGVQGSTLLAAAVLFGAVCVAVTCGLVVVLGTRVAGRRVGIWAGLLTALNGTLLWGATSGMEVGLMALLLIATVLGFVVEAPRVRFVVTPALGVLLALTRPEGLIVAAAVCAGMLWTLVRHARAPRWLPPEWDGWARWSGRAVITLLPLLAGAAQFAFYRSATGSAQANGVQSKSWLHQGAGLPLPEVLDHTMRNVQDLAATLSGLAGAQDVLPPAAGIVALLGLAALMVGPARGWRTLGVVLAVGIGLVILSVSTLVTAMWQNLRYVQPFLPLILLLAVVGVDALLPARPASTSDGPDSHEIRRRRLAFHGLLAVALIATVVYTPTWALRLAQQASTIREAPVSIGNWLRGHVPAGSTVAVNDVGAVAYFSGLRTFDLVGLATDGMATAANNGPGTLYERLGHLPAAARPTIFSIYDDWPGVDVQDLKRSGVLGTDPLTTFYLKSPARPVLGLAPPPCQTDRSCKQVSVWRADWSLVGSGDRPDRPLGGTLRDAVNVGDLDDEAAHGWHADLPLPGLQPTSDVTRRELPGARTVVDSSRHIVGGETFTLHHLTPGRPVTLTARVTPRADGEDPPADAGPGTGAKPSTTSAATGTSSSSGTTTLAGQEVAVTAGGAPVGRWTLNPGEGSNADAWTQTRFDIPASDVTGPDLTVSTGPLQPFLAPYPDYRSYHYWATQ</sequence>
<protein>
    <recommendedName>
        <fullName evidence="12">4-amino-4-deoxy-L-arabinose transferase-like glycosyltransferase</fullName>
    </recommendedName>
</protein>
<dbReference type="RefSeq" id="WP_230735277.1">
    <property type="nucleotide sequence ID" value="NZ_JAJNDB010000003.1"/>
</dbReference>
<evidence type="ECO:0000256" key="5">
    <source>
        <dbReference type="ARBA" id="ARBA00022692"/>
    </source>
</evidence>
<evidence type="ECO:0000256" key="3">
    <source>
        <dbReference type="ARBA" id="ARBA00022676"/>
    </source>
</evidence>
<feature type="transmembrane region" description="Helical" evidence="9">
    <location>
        <begin position="335"/>
        <end position="354"/>
    </location>
</feature>
<feature type="transmembrane region" description="Helical" evidence="9">
    <location>
        <begin position="391"/>
        <end position="410"/>
    </location>
</feature>
<comment type="subcellular location">
    <subcellularLocation>
        <location evidence="1">Cell membrane</location>
        <topology evidence="1">Multi-pass membrane protein</topology>
    </subcellularLocation>
</comment>
<keyword evidence="7 9" id="KW-0472">Membrane</keyword>
<feature type="region of interest" description="Disordered" evidence="8">
    <location>
        <begin position="689"/>
        <end position="727"/>
    </location>
</feature>
<reference evidence="10 11" key="1">
    <citation type="submission" date="2021-11" db="EMBL/GenBank/DDBJ databases">
        <title>Draft genome sequence of Actinomycetospora sp. SF1 isolated from the rhizosphere soil.</title>
        <authorList>
            <person name="Duangmal K."/>
            <person name="Chantavorakit T."/>
        </authorList>
    </citation>
    <scope>NUCLEOTIDE SEQUENCE [LARGE SCALE GENOMIC DNA]</scope>
    <source>
        <strain evidence="10 11">TBRC 5722</strain>
    </source>
</reference>
<keyword evidence="4" id="KW-0808">Transferase</keyword>
<proteinExistence type="predicted"/>
<evidence type="ECO:0000256" key="4">
    <source>
        <dbReference type="ARBA" id="ARBA00022679"/>
    </source>
</evidence>
<dbReference type="EMBL" id="JAJNDB010000003">
    <property type="protein sequence ID" value="MCD2194810.1"/>
    <property type="molecule type" value="Genomic_DNA"/>
</dbReference>
<keyword evidence="11" id="KW-1185">Reference proteome</keyword>
<evidence type="ECO:0000256" key="1">
    <source>
        <dbReference type="ARBA" id="ARBA00004651"/>
    </source>
</evidence>
<dbReference type="PANTHER" id="PTHR33908:SF11">
    <property type="entry name" value="MEMBRANE PROTEIN"/>
    <property type="match status" value="1"/>
</dbReference>
<evidence type="ECO:0000256" key="7">
    <source>
        <dbReference type="ARBA" id="ARBA00023136"/>
    </source>
</evidence>
<accession>A0ABS8PBC1</accession>
<gene>
    <name evidence="10" type="ORF">LQ327_15670</name>
</gene>
<evidence type="ECO:0000313" key="10">
    <source>
        <dbReference type="EMBL" id="MCD2194810.1"/>
    </source>
</evidence>
<feature type="transmembrane region" description="Helical" evidence="9">
    <location>
        <begin position="361"/>
        <end position="385"/>
    </location>
</feature>
<keyword evidence="2" id="KW-1003">Cell membrane</keyword>
<name>A0ABS8PBC1_9PSEU</name>
<comment type="caution">
    <text evidence="10">The sequence shown here is derived from an EMBL/GenBank/DDBJ whole genome shotgun (WGS) entry which is preliminary data.</text>
</comment>
<feature type="transmembrane region" description="Helical" evidence="9">
    <location>
        <begin position="186"/>
        <end position="204"/>
    </location>
</feature>
<evidence type="ECO:0000256" key="9">
    <source>
        <dbReference type="SAM" id="Phobius"/>
    </source>
</evidence>
<feature type="transmembrane region" description="Helical" evidence="9">
    <location>
        <begin position="47"/>
        <end position="69"/>
    </location>
</feature>
<keyword evidence="5 9" id="KW-0812">Transmembrane</keyword>
<dbReference type="PANTHER" id="PTHR33908">
    <property type="entry name" value="MANNOSYLTRANSFERASE YKCB-RELATED"/>
    <property type="match status" value="1"/>
</dbReference>